<evidence type="ECO:0000313" key="3">
    <source>
        <dbReference type="EMBL" id="KAJ5724400.1"/>
    </source>
</evidence>
<evidence type="ECO:0000256" key="1">
    <source>
        <dbReference type="ARBA" id="ARBA00023242"/>
    </source>
</evidence>
<keyword evidence="1" id="KW-0539">Nucleus</keyword>
<dbReference type="InterPro" id="IPR007219">
    <property type="entry name" value="XnlR_reg_dom"/>
</dbReference>
<protein>
    <recommendedName>
        <fullName evidence="2">Xylanolytic transcriptional activator regulatory domain-containing protein</fullName>
    </recommendedName>
</protein>
<organism evidence="3 4">
    <name type="scientific">Penicillium malachiteum</name>
    <dbReference type="NCBI Taxonomy" id="1324776"/>
    <lineage>
        <taxon>Eukaryota</taxon>
        <taxon>Fungi</taxon>
        <taxon>Dikarya</taxon>
        <taxon>Ascomycota</taxon>
        <taxon>Pezizomycotina</taxon>
        <taxon>Eurotiomycetes</taxon>
        <taxon>Eurotiomycetidae</taxon>
        <taxon>Eurotiales</taxon>
        <taxon>Aspergillaceae</taxon>
        <taxon>Penicillium</taxon>
    </lineage>
</organism>
<dbReference type="EMBL" id="JAQJAN010000008">
    <property type="protein sequence ID" value="KAJ5724400.1"/>
    <property type="molecule type" value="Genomic_DNA"/>
</dbReference>
<dbReference type="PANTHER" id="PTHR47256">
    <property type="entry name" value="ZN(II)2CYS6 TRANSCRIPTION FACTOR (EUROFUNG)-RELATED"/>
    <property type="match status" value="1"/>
</dbReference>
<proteinExistence type="predicted"/>
<reference evidence="3" key="1">
    <citation type="journal article" date="2023" name="IMA Fungus">
        <title>Comparative genomic study of the Penicillium genus elucidates a diverse pangenome and 15 lateral gene transfer events.</title>
        <authorList>
            <person name="Petersen C."/>
            <person name="Sorensen T."/>
            <person name="Nielsen M.R."/>
            <person name="Sondergaard T.E."/>
            <person name="Sorensen J.L."/>
            <person name="Fitzpatrick D.A."/>
            <person name="Frisvad J.C."/>
            <person name="Nielsen K.L."/>
        </authorList>
    </citation>
    <scope>NUCLEOTIDE SEQUENCE</scope>
    <source>
        <strain evidence="3">IBT 17514</strain>
    </source>
</reference>
<evidence type="ECO:0000259" key="2">
    <source>
        <dbReference type="Pfam" id="PF04082"/>
    </source>
</evidence>
<evidence type="ECO:0000313" key="4">
    <source>
        <dbReference type="Proteomes" id="UP001215712"/>
    </source>
</evidence>
<dbReference type="AlphaFoldDB" id="A0AAD6HKU1"/>
<sequence length="635" mass="73184">MFAQHAYIDEEGDQRRKQVLKRKLDSLSERGKLLDLLVTTLQETDKKRSAQILNLIRSHASLEEIQSFVEDILDQPELERTPELVEVCSGVKELQESQKRAMLMKSNLQRKSDIVVFDVPAFPWTTVTDDNDFVSHLVSLWFTWVHPTLNWIDRDLFIQEMRSGDLESEFCSPFLVNIMLADACSYSDYPESYAIASEPWSRGLQFYKEAKRHLDKEEGKISVSYIQGLGILYVCTCLMGKDRSGWIYYGQLAYAVQELSKKHKPHLPDADEDAIQRSQATCHAIWGLFNVASMTALSYQKPCLVKIPKPVFILGSGEEQHETWINYPLRSRTIESHSQCLFNAFCNASVIKYDLSWLLFGDGDMKPKMNPDFVESTERIYDRLRKWYEGLPECLALTNETPHVLSFNLMYHSLIQTMFGFLKDIPKDDEENETEGEEWEAKVRQRANRMCIDAARESGRIIDMYRDEWTFDRMPPVNVHRITVSMFTLLQDMDEAASREAFVSLSVAAKGFANRWPLGKAMLRLVQLTAKQLEVRLPQETDALFTHFEKRVWSPEDRKTLSSQYPNFAHSMKRGGIDEVDMDAFLAKFDELYTIEDDSSIASFVGDNDEAEDSDSRVDLEIEIGTLRGTEQEEG</sequence>
<reference evidence="3" key="2">
    <citation type="submission" date="2023-01" db="EMBL/GenBank/DDBJ databases">
        <authorList>
            <person name="Petersen C."/>
        </authorList>
    </citation>
    <scope>NUCLEOTIDE SEQUENCE</scope>
    <source>
        <strain evidence="3">IBT 17514</strain>
    </source>
</reference>
<gene>
    <name evidence="3" type="ORF">N7493_006128</name>
</gene>
<dbReference type="InterPro" id="IPR053187">
    <property type="entry name" value="Notoamide_regulator"/>
</dbReference>
<comment type="caution">
    <text evidence="3">The sequence shown here is derived from an EMBL/GenBank/DDBJ whole genome shotgun (WGS) entry which is preliminary data.</text>
</comment>
<feature type="domain" description="Xylanolytic transcriptional activator regulatory" evidence="2">
    <location>
        <begin position="139"/>
        <end position="301"/>
    </location>
</feature>
<name>A0AAD6HKU1_9EURO</name>
<dbReference type="CDD" id="cd12148">
    <property type="entry name" value="fungal_TF_MHR"/>
    <property type="match status" value="1"/>
</dbReference>
<keyword evidence="4" id="KW-1185">Reference proteome</keyword>
<dbReference type="PANTHER" id="PTHR47256:SF1">
    <property type="entry name" value="ZN(II)2CYS6 TRANSCRIPTION FACTOR (EUROFUNG)"/>
    <property type="match status" value="1"/>
</dbReference>
<dbReference type="Pfam" id="PF04082">
    <property type="entry name" value="Fungal_trans"/>
    <property type="match status" value="1"/>
</dbReference>
<accession>A0AAD6HKU1</accession>
<dbReference type="Proteomes" id="UP001215712">
    <property type="component" value="Unassembled WGS sequence"/>
</dbReference>